<dbReference type="PROSITE" id="PS00463">
    <property type="entry name" value="ZN2_CY6_FUNGAL_1"/>
    <property type="match status" value="1"/>
</dbReference>
<dbReference type="InterPro" id="IPR007219">
    <property type="entry name" value="XnlR_reg_dom"/>
</dbReference>
<dbReference type="SMART" id="SM00906">
    <property type="entry name" value="Fungal_trans"/>
    <property type="match status" value="1"/>
</dbReference>
<dbReference type="Pfam" id="PF00172">
    <property type="entry name" value="Zn_clus"/>
    <property type="match status" value="1"/>
</dbReference>
<feature type="region of interest" description="Disordered" evidence="5">
    <location>
        <begin position="1"/>
        <end position="24"/>
    </location>
</feature>
<evidence type="ECO:0000256" key="2">
    <source>
        <dbReference type="ARBA" id="ARBA00022723"/>
    </source>
</evidence>
<feature type="compositionally biased region" description="Pro residues" evidence="5">
    <location>
        <begin position="743"/>
        <end position="752"/>
    </location>
</feature>
<evidence type="ECO:0000313" key="8">
    <source>
        <dbReference type="EMBL" id="KZP26665.1"/>
    </source>
</evidence>
<dbReference type="Proteomes" id="UP000076532">
    <property type="component" value="Unassembled WGS sequence"/>
</dbReference>
<evidence type="ECO:0000259" key="6">
    <source>
        <dbReference type="PROSITE" id="PS50048"/>
    </source>
</evidence>
<feature type="domain" description="Zn(2)-C6 fungal-type" evidence="6">
    <location>
        <begin position="32"/>
        <end position="61"/>
    </location>
</feature>
<feature type="coiled-coil region" evidence="4">
    <location>
        <begin position="79"/>
        <end position="106"/>
    </location>
</feature>
<keyword evidence="4" id="KW-0175">Coiled coil</keyword>
<proteinExistence type="predicted"/>
<dbReference type="EMBL" id="KV417513">
    <property type="protein sequence ID" value="KZP26665.1"/>
    <property type="molecule type" value="Genomic_DNA"/>
</dbReference>
<keyword evidence="2" id="KW-0479">Metal-binding</keyword>
<dbReference type="InterPro" id="IPR036864">
    <property type="entry name" value="Zn2-C6_fun-type_DNA-bd_sf"/>
</dbReference>
<keyword evidence="3" id="KW-0539">Nucleus</keyword>
<dbReference type="AlphaFoldDB" id="A0A166Q1H6"/>
<evidence type="ECO:0000256" key="5">
    <source>
        <dbReference type="SAM" id="MobiDB-lite"/>
    </source>
</evidence>
<dbReference type="GO" id="GO:0003677">
    <property type="term" value="F:DNA binding"/>
    <property type="evidence" value="ECO:0007669"/>
    <property type="project" value="InterPro"/>
</dbReference>
<organism evidence="8 9">
    <name type="scientific">Athelia psychrophila</name>
    <dbReference type="NCBI Taxonomy" id="1759441"/>
    <lineage>
        <taxon>Eukaryota</taxon>
        <taxon>Fungi</taxon>
        <taxon>Dikarya</taxon>
        <taxon>Basidiomycota</taxon>
        <taxon>Agaricomycotina</taxon>
        <taxon>Agaricomycetes</taxon>
        <taxon>Agaricomycetidae</taxon>
        <taxon>Atheliales</taxon>
        <taxon>Atheliaceae</taxon>
        <taxon>Athelia</taxon>
    </lineage>
</organism>
<accession>A0A166Q1H6</accession>
<dbReference type="PROSITE" id="PS51379">
    <property type="entry name" value="4FE4S_FER_2"/>
    <property type="match status" value="1"/>
</dbReference>
<dbReference type="GO" id="GO:0000981">
    <property type="term" value="F:DNA-binding transcription factor activity, RNA polymerase II-specific"/>
    <property type="evidence" value="ECO:0007669"/>
    <property type="project" value="InterPro"/>
</dbReference>
<evidence type="ECO:0000256" key="4">
    <source>
        <dbReference type="SAM" id="Coils"/>
    </source>
</evidence>
<dbReference type="GO" id="GO:0008270">
    <property type="term" value="F:zinc ion binding"/>
    <property type="evidence" value="ECO:0007669"/>
    <property type="project" value="InterPro"/>
</dbReference>
<evidence type="ECO:0000259" key="7">
    <source>
        <dbReference type="PROSITE" id="PS51379"/>
    </source>
</evidence>
<evidence type="ECO:0000256" key="1">
    <source>
        <dbReference type="ARBA" id="ARBA00004123"/>
    </source>
</evidence>
<dbReference type="GO" id="GO:0006351">
    <property type="term" value="P:DNA-templated transcription"/>
    <property type="evidence" value="ECO:0007669"/>
    <property type="project" value="InterPro"/>
</dbReference>
<dbReference type="Gene3D" id="4.10.240.10">
    <property type="entry name" value="Zn(2)-C6 fungal-type DNA-binding domain"/>
    <property type="match status" value="1"/>
</dbReference>
<evidence type="ECO:0000256" key="3">
    <source>
        <dbReference type="ARBA" id="ARBA00023242"/>
    </source>
</evidence>
<dbReference type="CDD" id="cd12148">
    <property type="entry name" value="fungal_TF_MHR"/>
    <property type="match status" value="1"/>
</dbReference>
<dbReference type="SUPFAM" id="SSF57701">
    <property type="entry name" value="Zn2/Cys6 DNA-binding domain"/>
    <property type="match status" value="1"/>
</dbReference>
<gene>
    <name evidence="8" type="ORF">FIBSPDRAFT_781884</name>
</gene>
<dbReference type="PANTHER" id="PTHR31001">
    <property type="entry name" value="UNCHARACTERIZED TRANSCRIPTIONAL REGULATORY PROTEIN"/>
    <property type="match status" value="1"/>
</dbReference>
<dbReference type="OrthoDB" id="424974at2759"/>
<dbReference type="PANTHER" id="PTHR31001:SF56">
    <property type="entry name" value="ZN(2)-C6 FUNGAL-TYPE DOMAIN-CONTAINING PROTEIN"/>
    <property type="match status" value="1"/>
</dbReference>
<dbReference type="Pfam" id="PF04082">
    <property type="entry name" value="Fungal_trans"/>
    <property type="match status" value="1"/>
</dbReference>
<evidence type="ECO:0000313" key="9">
    <source>
        <dbReference type="Proteomes" id="UP000076532"/>
    </source>
</evidence>
<name>A0A166Q1H6_9AGAM</name>
<evidence type="ECO:0008006" key="10">
    <source>
        <dbReference type="Google" id="ProtNLM"/>
    </source>
</evidence>
<reference evidence="8 9" key="1">
    <citation type="journal article" date="2016" name="Mol. Biol. Evol.">
        <title>Comparative Genomics of Early-Diverging Mushroom-Forming Fungi Provides Insights into the Origins of Lignocellulose Decay Capabilities.</title>
        <authorList>
            <person name="Nagy L.G."/>
            <person name="Riley R."/>
            <person name="Tritt A."/>
            <person name="Adam C."/>
            <person name="Daum C."/>
            <person name="Floudas D."/>
            <person name="Sun H."/>
            <person name="Yadav J.S."/>
            <person name="Pangilinan J."/>
            <person name="Larsson K.H."/>
            <person name="Matsuura K."/>
            <person name="Barry K."/>
            <person name="Labutti K."/>
            <person name="Kuo R."/>
            <person name="Ohm R.A."/>
            <person name="Bhattacharya S.S."/>
            <person name="Shirouzu T."/>
            <person name="Yoshinaga Y."/>
            <person name="Martin F.M."/>
            <person name="Grigoriev I.V."/>
            <person name="Hibbett D.S."/>
        </authorList>
    </citation>
    <scope>NUCLEOTIDE SEQUENCE [LARGE SCALE GENOMIC DNA]</scope>
    <source>
        <strain evidence="8 9">CBS 109695</strain>
    </source>
</reference>
<dbReference type="InterPro" id="IPR001138">
    <property type="entry name" value="Zn2Cys6_DnaBD"/>
</dbReference>
<dbReference type="CDD" id="cd00067">
    <property type="entry name" value="GAL4"/>
    <property type="match status" value="1"/>
</dbReference>
<dbReference type="STRING" id="436010.A0A166Q1H6"/>
<keyword evidence="9" id="KW-1185">Reference proteome</keyword>
<feature type="domain" description="4Fe-4S ferredoxin-type" evidence="7">
    <location>
        <begin position="39"/>
        <end position="71"/>
    </location>
</feature>
<dbReference type="InterPro" id="IPR050613">
    <property type="entry name" value="Sec_Metabolite_Reg"/>
</dbReference>
<dbReference type="GO" id="GO:0005634">
    <property type="term" value="C:nucleus"/>
    <property type="evidence" value="ECO:0007669"/>
    <property type="project" value="UniProtKB-SubCell"/>
</dbReference>
<comment type="subcellular location">
    <subcellularLocation>
        <location evidence="1">Nucleus</location>
    </subcellularLocation>
</comment>
<protein>
    <recommendedName>
        <fullName evidence="10">Zn(2)-C6 fungal-type domain-containing protein</fullName>
    </recommendedName>
</protein>
<feature type="region of interest" description="Disordered" evidence="5">
    <location>
        <begin position="738"/>
        <end position="761"/>
    </location>
</feature>
<dbReference type="PROSITE" id="PS50048">
    <property type="entry name" value="ZN2_CY6_FUNGAL_2"/>
    <property type="match status" value="1"/>
</dbReference>
<sequence length="875" mass="97639">MATPPYTKRAESSSSPTEDSAKKRRKGATRLSCAECRRLKLRCDRNIPCGSCQKRGCSAICPDGSLTTGQGNRFVLASTQELHEKISELANRVRDLEDALRSSHAQLTPDGHPLLTEELLRIKAPLQREPSGARTPSAFPNVKEEEHNPDVVDAFGSLSISVSGKANYFGSVANSWYFLQNEYPDEEDDDEPSHMASLQTLLPPEVLSRSSNFPITPANPGNAEFDAMQLQSLFWYLPPIEKATELRQLFYRNAAWMYNPISSEAFMEEVFAQFYDPNAQPPTDDPILSHRLALMFIVLAIGTVIDTNLPAYNLEAEKYHQLARAALFQNGLFDEPTINAVQALYLMSYYLFLADRQGRGSGTRWAIMGLAVKLAQSIGLHRDSGRWQVDPKETQRRRELFWELYTYDSWQCFTIGRPPSFSLAHIDCKMPYESECSDEHAFHAWKHRFASECMSVVHDQAFGAKNPTYATVLLLDRKLRGFPVPPILQVAGFGQSETRPGGFPPETVMLILQRHIVLAIRETNLLYLHRSFFARAMNDHPKDPLGSPYGTSVIAAYRSAGSLVALMRNLHTQLQHLSERIWFLWAHMFSCSIVLGSIVTRCPSMSLAPSALVQLDSACELFAKAASGFHAQKVLGVMLRLQERAHASLAEHQSGMQYPAAVSIPMNPTVDDELATLGGKTRLLAKKEPPETPLLNTNLALQMSPQMMNPVVPLPLSPTSGQPPVHPSVVEYLRTFAHTPTTGAPPPMPPTSLAPQQLHQPHHSFSDPLFNMQSMPGTFMPEEMNLYNQDVHSHSRSNSISHPPPLDMSDPNLFPQYFPVYDYGPADPSYSMMSMDPVMGNTNGNQMVYQRTSLTPELNMHTTWTDFVSGMGMAN</sequence>
<dbReference type="InterPro" id="IPR017896">
    <property type="entry name" value="4Fe4S_Fe-S-bd"/>
</dbReference>
<dbReference type="SMART" id="SM00066">
    <property type="entry name" value="GAL4"/>
    <property type="match status" value="1"/>
</dbReference>